<dbReference type="Gene3D" id="3.40.50.200">
    <property type="entry name" value="Peptidase S8/S53 domain"/>
    <property type="match status" value="1"/>
</dbReference>
<gene>
    <name evidence="4" type="ORF">OIDMADRAFT_51148</name>
</gene>
<dbReference type="OrthoDB" id="1896086at2759"/>
<evidence type="ECO:0000256" key="2">
    <source>
        <dbReference type="SAM" id="SignalP"/>
    </source>
</evidence>
<feature type="chain" id="PRO_5002165547" description="Peptidase S8/S53 domain-containing protein" evidence="2">
    <location>
        <begin position="25"/>
        <end position="1264"/>
    </location>
</feature>
<accession>A0A0C3HSV2</accession>
<feature type="domain" description="Peptidase S8/S53" evidence="3">
    <location>
        <begin position="878"/>
        <end position="1046"/>
    </location>
</feature>
<dbReference type="Pfam" id="PF00082">
    <property type="entry name" value="Peptidase_S8"/>
    <property type="match status" value="1"/>
</dbReference>
<dbReference type="HOGENOM" id="CLU_264529_0_0_1"/>
<feature type="signal peptide" evidence="2">
    <location>
        <begin position="1"/>
        <end position="24"/>
    </location>
</feature>
<proteinExistence type="predicted"/>
<feature type="compositionally biased region" description="Low complexity" evidence="1">
    <location>
        <begin position="1121"/>
        <end position="1133"/>
    </location>
</feature>
<reference evidence="5" key="2">
    <citation type="submission" date="2015-01" db="EMBL/GenBank/DDBJ databases">
        <title>Evolutionary Origins and Diversification of the Mycorrhizal Mutualists.</title>
        <authorList>
            <consortium name="DOE Joint Genome Institute"/>
            <consortium name="Mycorrhizal Genomics Consortium"/>
            <person name="Kohler A."/>
            <person name="Kuo A."/>
            <person name="Nagy L.G."/>
            <person name="Floudas D."/>
            <person name="Copeland A."/>
            <person name="Barry K.W."/>
            <person name="Cichocki N."/>
            <person name="Veneault-Fourrey C."/>
            <person name="LaButti K."/>
            <person name="Lindquist E.A."/>
            <person name="Lipzen A."/>
            <person name="Lundell T."/>
            <person name="Morin E."/>
            <person name="Murat C."/>
            <person name="Riley R."/>
            <person name="Ohm R."/>
            <person name="Sun H."/>
            <person name="Tunlid A."/>
            <person name="Henrissat B."/>
            <person name="Grigoriev I.V."/>
            <person name="Hibbett D.S."/>
            <person name="Martin F."/>
        </authorList>
    </citation>
    <scope>NUCLEOTIDE SEQUENCE [LARGE SCALE GENOMIC DNA]</scope>
    <source>
        <strain evidence="5">Zn</strain>
    </source>
</reference>
<evidence type="ECO:0000313" key="4">
    <source>
        <dbReference type="EMBL" id="KIN05337.1"/>
    </source>
</evidence>
<dbReference type="GO" id="GO:0004252">
    <property type="term" value="F:serine-type endopeptidase activity"/>
    <property type="evidence" value="ECO:0007669"/>
    <property type="project" value="InterPro"/>
</dbReference>
<evidence type="ECO:0000313" key="5">
    <source>
        <dbReference type="Proteomes" id="UP000054321"/>
    </source>
</evidence>
<evidence type="ECO:0000259" key="3">
    <source>
        <dbReference type="Pfam" id="PF00082"/>
    </source>
</evidence>
<reference evidence="4 5" key="1">
    <citation type="submission" date="2014-04" db="EMBL/GenBank/DDBJ databases">
        <authorList>
            <consortium name="DOE Joint Genome Institute"/>
            <person name="Kuo A."/>
            <person name="Martino E."/>
            <person name="Perotto S."/>
            <person name="Kohler A."/>
            <person name="Nagy L.G."/>
            <person name="Floudas D."/>
            <person name="Copeland A."/>
            <person name="Barry K.W."/>
            <person name="Cichocki N."/>
            <person name="Veneault-Fourrey C."/>
            <person name="LaButti K."/>
            <person name="Lindquist E.A."/>
            <person name="Lipzen A."/>
            <person name="Lundell T."/>
            <person name="Morin E."/>
            <person name="Murat C."/>
            <person name="Sun H."/>
            <person name="Tunlid A."/>
            <person name="Henrissat B."/>
            <person name="Grigoriev I.V."/>
            <person name="Hibbett D.S."/>
            <person name="Martin F."/>
            <person name="Nordberg H.P."/>
            <person name="Cantor M.N."/>
            <person name="Hua S.X."/>
        </authorList>
    </citation>
    <scope>NUCLEOTIDE SEQUENCE [LARGE SCALE GENOMIC DNA]</scope>
    <source>
        <strain evidence="4 5">Zn</strain>
    </source>
</reference>
<dbReference type="InParanoid" id="A0A0C3HSV2"/>
<name>A0A0C3HSV2_OIDMZ</name>
<protein>
    <recommendedName>
        <fullName evidence="3">Peptidase S8/S53 domain-containing protein</fullName>
    </recommendedName>
</protein>
<dbReference type="InterPro" id="IPR036852">
    <property type="entry name" value="Peptidase_S8/S53_dom_sf"/>
</dbReference>
<evidence type="ECO:0000256" key="1">
    <source>
        <dbReference type="SAM" id="MobiDB-lite"/>
    </source>
</evidence>
<dbReference type="GO" id="GO:0006508">
    <property type="term" value="P:proteolysis"/>
    <property type="evidence" value="ECO:0007669"/>
    <property type="project" value="InterPro"/>
</dbReference>
<dbReference type="Proteomes" id="UP000054321">
    <property type="component" value="Unassembled WGS sequence"/>
</dbReference>
<dbReference type="STRING" id="913774.A0A0C3HSV2"/>
<dbReference type="InterPro" id="IPR000209">
    <property type="entry name" value="Peptidase_S8/S53_dom"/>
</dbReference>
<feature type="region of interest" description="Disordered" evidence="1">
    <location>
        <begin position="1113"/>
        <end position="1133"/>
    </location>
</feature>
<organism evidence="4 5">
    <name type="scientific">Oidiodendron maius (strain Zn)</name>
    <dbReference type="NCBI Taxonomy" id="913774"/>
    <lineage>
        <taxon>Eukaryota</taxon>
        <taxon>Fungi</taxon>
        <taxon>Dikarya</taxon>
        <taxon>Ascomycota</taxon>
        <taxon>Pezizomycotina</taxon>
        <taxon>Leotiomycetes</taxon>
        <taxon>Leotiomycetes incertae sedis</taxon>
        <taxon>Myxotrichaceae</taxon>
        <taxon>Oidiodendron</taxon>
    </lineage>
</organism>
<keyword evidence="5" id="KW-1185">Reference proteome</keyword>
<dbReference type="SUPFAM" id="SSF52743">
    <property type="entry name" value="Subtilisin-like"/>
    <property type="match status" value="1"/>
</dbReference>
<dbReference type="AlphaFoldDB" id="A0A0C3HSV2"/>
<sequence length="1264" mass="132962">MRAASISINVNFWVYLLLICLTFAEESSDISSVTEIKTEVVYVSQTKPLSVKWGLNWFSKTPDSKQSTNCGPGLLSCDVEDPTRSEAPWHGVSAPFPQCYEPAAYICSENFLCPIGAAKIKGLYACGPFTSTQIPSSAGYLGSSSNIVPVQPSSTGNHCGLGMLLCEVEDPTRLELPWHGVSTPFPQCYDPSLYTCSEKFLCPICAPKISGQYACGPYISPCPQSSTIERTSGSSTPALVPSLSTTVSGSIETLRPTWSGQSVLVTTIPPSTLTEPNGSLETIPGTTEILPISSSLILGPGGIVIGGSTFSFPASSEIITEPDGQVVTLGPDGIIVGSATISFPSVTAPTTLTSVGLTFTLEPPGQNSPSTTSMTPSPISEIVIDGSTFTIGTGFQTITEPDGSSIIIGPTNIVIGGDTISFPLPGATLTVDGVTLGGVTSVPSLALFTSNPPTSTGPLPVFPTWPFDITVTTSSSTSQGSSTPFVFWVPHLPCLICGCWFCPPGFSGFNFFGFPEPGIYPPPPPGIRPPGFSFDFPSITIGYDGNPTYPSEPESDKPTNTQSLTSSCSTVTATDCTDFISYGVDTVGSTTTTATSSACTTVTACTASAFTTTLCTVSSACSTVTSCPKLFRRQVNGQACATSTACSPASTSCPDATTNYIIYPANQDTVNSISSTLANDFKINSSLILTAQSQYLGFNYWEVPLTEAQYITLQNNSLVGAVYEVCTKNCYDPSDDASTLADSAAERYPNQKREVFNLTDTEIYSKLQKRNGGLIRQPNAEDELVHFSLGPDLAVAQHTRNYIYDRTGGAGSTVYIVDTGANLANPEFSEGKDFRTPRWIFAGTSTRRVEEDTGITFESGGGVIGVGIVAGHGADALTQIYDDIKKNDVRNAVVEMAIYFHTNAPGVTDAWIGKIRNGLNALAALGVIIVTGAGNDKLDTIRGYPASFALKTLPPDEQVPSLIVVSGTDSKGTIATMFNGKVVLPNTDPNIDLVWAPGYGISVADARYNLQLPLWDGGGKAASIRWGYGTSEASASVAGLCAYFLGLTDIDADIRPGPNPIDNAMAMKAYLRREAFQRVKPANIPTVWNGVTINEEFNNPDNCPLRIGKRQGPGPDYASCSPSPTSTTTTQPLPASTGIAIANSYSCLKIGSHSAIGDPCAYKWEIFPVVPPTNTYLGCATDAALYSSMASATPVATAVPTLGPFNVDGFSNCFYNGNGGLSCNSQATCVICEGSEACAQNTGDCDFLGIDGYGGYETDMICTW</sequence>
<dbReference type="EMBL" id="KN832872">
    <property type="protein sequence ID" value="KIN05337.1"/>
    <property type="molecule type" value="Genomic_DNA"/>
</dbReference>
<keyword evidence="2" id="KW-0732">Signal</keyword>